<evidence type="ECO:0000256" key="1">
    <source>
        <dbReference type="SAM" id="Phobius"/>
    </source>
</evidence>
<keyword evidence="3" id="KW-1185">Reference proteome</keyword>
<name>A0A3A9K0H2_9BACI</name>
<feature type="transmembrane region" description="Helical" evidence="1">
    <location>
        <begin position="88"/>
        <end position="116"/>
    </location>
</feature>
<feature type="transmembrane region" description="Helical" evidence="1">
    <location>
        <begin position="53"/>
        <end position="76"/>
    </location>
</feature>
<feature type="transmembrane region" description="Helical" evidence="1">
    <location>
        <begin position="16"/>
        <end position="41"/>
    </location>
</feature>
<organism evidence="2 3">
    <name type="scientific">Salipaludibacillus neizhouensis</name>
    <dbReference type="NCBI Taxonomy" id="885475"/>
    <lineage>
        <taxon>Bacteria</taxon>
        <taxon>Bacillati</taxon>
        <taxon>Bacillota</taxon>
        <taxon>Bacilli</taxon>
        <taxon>Bacillales</taxon>
        <taxon>Bacillaceae</taxon>
    </lineage>
</organism>
<sequence length="121" mass="13694">MNLYLHNYLDVFKRNFMLIVMALVLLAVTFFVWAGVPFFIIGSLVADFTSNFVIIYFCIALSGGFLFSFYFVPFNVKVAKNIARIKNLSVAVAFVYLQTVWILVSSLIFGTALILMNALQL</sequence>
<keyword evidence="1" id="KW-0812">Transmembrane</keyword>
<dbReference type="Proteomes" id="UP000281498">
    <property type="component" value="Unassembled WGS sequence"/>
</dbReference>
<evidence type="ECO:0000313" key="2">
    <source>
        <dbReference type="EMBL" id="RKL65879.1"/>
    </source>
</evidence>
<reference evidence="2 3" key="1">
    <citation type="submission" date="2017-10" db="EMBL/GenBank/DDBJ databases">
        <title>Bacillus sp. nov., a halophilic bacterium isolated from a Keqin Lake.</title>
        <authorList>
            <person name="Wang H."/>
        </authorList>
    </citation>
    <scope>NUCLEOTIDE SEQUENCE [LARGE SCALE GENOMIC DNA]</scope>
    <source>
        <strain evidence="2 3">KCTC 13187</strain>
    </source>
</reference>
<comment type="caution">
    <text evidence="2">The sequence shown here is derived from an EMBL/GenBank/DDBJ whole genome shotgun (WGS) entry which is preliminary data.</text>
</comment>
<proteinExistence type="predicted"/>
<keyword evidence="1" id="KW-1133">Transmembrane helix</keyword>
<keyword evidence="1" id="KW-0472">Membrane</keyword>
<dbReference type="EMBL" id="PDOE01000011">
    <property type="protein sequence ID" value="RKL65879.1"/>
    <property type="molecule type" value="Genomic_DNA"/>
</dbReference>
<dbReference type="AlphaFoldDB" id="A0A3A9K0H2"/>
<protein>
    <submittedName>
        <fullName evidence="2">Uncharacterized protein</fullName>
    </submittedName>
</protein>
<dbReference type="OrthoDB" id="2440603at2"/>
<evidence type="ECO:0000313" key="3">
    <source>
        <dbReference type="Proteomes" id="UP000281498"/>
    </source>
</evidence>
<gene>
    <name evidence="2" type="ORF">CR203_18695</name>
</gene>
<dbReference type="RefSeq" id="WP_110937858.1">
    <property type="nucleotide sequence ID" value="NZ_KZ614147.1"/>
</dbReference>
<accession>A0A3A9K0H2</accession>